<dbReference type="PROSITE" id="PS50005">
    <property type="entry name" value="TPR"/>
    <property type="match status" value="1"/>
</dbReference>
<keyword evidence="4" id="KW-0677">Repeat</keyword>
<evidence type="ECO:0000256" key="2">
    <source>
        <dbReference type="ARBA" id="ARBA00006577"/>
    </source>
</evidence>
<dbReference type="InterPro" id="IPR019734">
    <property type="entry name" value="TPR_rpt"/>
</dbReference>
<evidence type="ECO:0000313" key="11">
    <source>
        <dbReference type="EMBL" id="RVW56159.1"/>
    </source>
</evidence>
<evidence type="ECO:0000256" key="8">
    <source>
        <dbReference type="PROSITE-ProRule" id="PRU00277"/>
    </source>
</evidence>
<comment type="similarity">
    <text evidence="2">Belongs to the FKBP-type PPIase family.</text>
</comment>
<sequence>MVVVDGASNVSQLGEVDDLDEEPGEVIESAPPLCVGQERELNNSGLKKRLLHKGIGWETPDFGDEVTVHYVGTLLDGGTFDSTRDRNEPSTFTLGRGEVVDGLDQGIVTMTQEEIALFTVPPHLGYGEAGRQGVPPNSVVQFQVQLISWITVVDVCRDGGIIKKILEKGNRNVQPGDLDELLVKYKVKLVDDTIVAQTPEEGIEFYMKDGQFCPAMPKAIKTMKSGEKVKLIVQPQCMLPSILIINMLYHSFRSYASLILLVIWRFLLQWLGKEQSACIVMIIADGFGDVGRDAENEFPLIPPSSVLIIDLELVSFKPVIDVTGDSKVFKKILVEGANTIAANEGATVTVRYTAKLEDGTIFEKKGFDGENPLQFITDEEQVISGLDQAVATMTKGERSIVTIHPEYGYGSIEVKQDISIVPPSSIIIYEVEMLDFVKEKAPWEMSDQEKIETAGRKKEEGNLLFKSGKYQQARKKYDKAADYVSECGIFGDGDHKVVETLQVSCWLNGAACCLKLNNFRGAIKLCSKVLDIEFHNVKALYRRAQAYMKTADLDLAQLDIKKALEADPQNREVKLMQKNLKQLQGESNKRDAKLYSNMFAPMRNDTAVATKKLKVEKAEDKKGDAEVVATEMEKIAVSSDSGMAVDSC</sequence>
<dbReference type="Pfam" id="PF14559">
    <property type="entry name" value="TPR_19"/>
    <property type="match status" value="1"/>
</dbReference>
<dbReference type="SUPFAM" id="SSF48452">
    <property type="entry name" value="TPR-like"/>
    <property type="match status" value="1"/>
</dbReference>
<feature type="domain" description="PPIase FKBP-type" evidence="10">
    <location>
        <begin position="345"/>
        <end position="437"/>
    </location>
</feature>
<dbReference type="PANTHER" id="PTHR46512:SF9">
    <property type="entry name" value="PEPTIDYLPROLYL ISOMERASE"/>
    <property type="match status" value="1"/>
</dbReference>
<dbReference type="PROSITE" id="PS50059">
    <property type="entry name" value="FKBP_PPIASE"/>
    <property type="match status" value="3"/>
</dbReference>
<evidence type="ECO:0000256" key="9">
    <source>
        <dbReference type="PROSITE-ProRule" id="PRU00339"/>
    </source>
</evidence>
<dbReference type="Gene3D" id="3.10.50.40">
    <property type="match status" value="3"/>
</dbReference>
<dbReference type="GO" id="GO:0003755">
    <property type="term" value="F:peptidyl-prolyl cis-trans isomerase activity"/>
    <property type="evidence" value="ECO:0007669"/>
    <property type="project" value="UniProtKB-KW"/>
</dbReference>
<feature type="domain" description="PPIase FKBP-type" evidence="10">
    <location>
        <begin position="63"/>
        <end position="150"/>
    </location>
</feature>
<dbReference type="SUPFAM" id="SSF54534">
    <property type="entry name" value="FKBP-like"/>
    <property type="match status" value="3"/>
</dbReference>
<dbReference type="SMART" id="SM00028">
    <property type="entry name" value="TPR"/>
    <property type="match status" value="3"/>
</dbReference>
<dbReference type="Pfam" id="PF00254">
    <property type="entry name" value="FKBP_C"/>
    <property type="match status" value="3"/>
</dbReference>
<evidence type="ECO:0000256" key="5">
    <source>
        <dbReference type="ARBA" id="ARBA00022803"/>
    </source>
</evidence>
<dbReference type="FunFam" id="1.25.40.10:FF:000008">
    <property type="entry name" value="Peptidylprolyl isomerase"/>
    <property type="match status" value="1"/>
</dbReference>
<gene>
    <name evidence="11" type="primary">FKBP65_0</name>
    <name evidence="11" type="ORF">CK203_080764</name>
</gene>
<dbReference type="PANTHER" id="PTHR46512">
    <property type="entry name" value="PEPTIDYLPROLYL ISOMERASE"/>
    <property type="match status" value="1"/>
</dbReference>
<dbReference type="FunFam" id="3.10.50.40:FF:000017">
    <property type="entry name" value="Peptidylprolyl isomerase"/>
    <property type="match status" value="1"/>
</dbReference>
<name>A0A438F821_VITVI</name>
<comment type="catalytic activity">
    <reaction evidence="1 8">
        <text>[protein]-peptidylproline (omega=180) = [protein]-peptidylproline (omega=0)</text>
        <dbReference type="Rhea" id="RHEA:16237"/>
        <dbReference type="Rhea" id="RHEA-COMP:10747"/>
        <dbReference type="Rhea" id="RHEA-COMP:10748"/>
        <dbReference type="ChEBI" id="CHEBI:83833"/>
        <dbReference type="ChEBI" id="CHEBI:83834"/>
        <dbReference type="EC" id="5.2.1.8"/>
    </reaction>
</comment>
<dbReference type="InterPro" id="IPR011990">
    <property type="entry name" value="TPR-like_helical_dom_sf"/>
</dbReference>
<keyword evidence="5 9" id="KW-0802">TPR repeat</keyword>
<protein>
    <recommendedName>
        <fullName evidence="3 8">peptidylprolyl isomerase</fullName>
        <ecNumber evidence="3 8">5.2.1.8</ecNumber>
    </recommendedName>
</protein>
<accession>A0A438F821</accession>
<dbReference type="EC" id="5.2.1.8" evidence="3 8"/>
<dbReference type="AlphaFoldDB" id="A0A438F821"/>
<reference evidence="11 12" key="1">
    <citation type="journal article" date="2018" name="PLoS Genet.">
        <title>Population sequencing reveals clonal diversity and ancestral inbreeding in the grapevine cultivar Chardonnay.</title>
        <authorList>
            <person name="Roach M.J."/>
            <person name="Johnson D.L."/>
            <person name="Bohlmann J."/>
            <person name="van Vuuren H.J."/>
            <person name="Jones S.J."/>
            <person name="Pretorius I.S."/>
            <person name="Schmidt S.A."/>
            <person name="Borneman A.R."/>
        </authorList>
    </citation>
    <scope>NUCLEOTIDE SEQUENCE [LARGE SCALE GENOMIC DNA]</scope>
    <source>
        <strain evidence="12">cv. Chardonnay</strain>
        <tissue evidence="11">Leaf</tissue>
    </source>
</reference>
<evidence type="ECO:0000256" key="6">
    <source>
        <dbReference type="ARBA" id="ARBA00023110"/>
    </source>
</evidence>
<feature type="repeat" description="TPR" evidence="9">
    <location>
        <begin position="537"/>
        <end position="570"/>
    </location>
</feature>
<dbReference type="Proteomes" id="UP000288805">
    <property type="component" value="Unassembled WGS sequence"/>
</dbReference>
<evidence type="ECO:0000256" key="3">
    <source>
        <dbReference type="ARBA" id="ARBA00013194"/>
    </source>
</evidence>
<evidence type="ECO:0000259" key="10">
    <source>
        <dbReference type="PROSITE" id="PS50059"/>
    </source>
</evidence>
<dbReference type="InterPro" id="IPR050754">
    <property type="entry name" value="FKBP4/5/8-like"/>
</dbReference>
<dbReference type="Gene3D" id="1.25.40.10">
    <property type="entry name" value="Tetratricopeptide repeat domain"/>
    <property type="match status" value="1"/>
</dbReference>
<organism evidence="11 12">
    <name type="scientific">Vitis vinifera</name>
    <name type="common">Grape</name>
    <dbReference type="NCBI Taxonomy" id="29760"/>
    <lineage>
        <taxon>Eukaryota</taxon>
        <taxon>Viridiplantae</taxon>
        <taxon>Streptophyta</taxon>
        <taxon>Embryophyta</taxon>
        <taxon>Tracheophyta</taxon>
        <taxon>Spermatophyta</taxon>
        <taxon>Magnoliopsida</taxon>
        <taxon>eudicotyledons</taxon>
        <taxon>Gunneridae</taxon>
        <taxon>Pentapetalae</taxon>
        <taxon>rosids</taxon>
        <taxon>Vitales</taxon>
        <taxon>Vitaceae</taxon>
        <taxon>Viteae</taxon>
        <taxon>Vitis</taxon>
    </lineage>
</organism>
<dbReference type="EMBL" id="QGNW01001094">
    <property type="protein sequence ID" value="RVW56159.1"/>
    <property type="molecule type" value="Genomic_DNA"/>
</dbReference>
<dbReference type="InterPro" id="IPR001179">
    <property type="entry name" value="PPIase_FKBP_dom"/>
</dbReference>
<keyword evidence="7 8" id="KW-0413">Isomerase</keyword>
<evidence type="ECO:0000256" key="4">
    <source>
        <dbReference type="ARBA" id="ARBA00022737"/>
    </source>
</evidence>
<evidence type="ECO:0000256" key="7">
    <source>
        <dbReference type="ARBA" id="ARBA00023235"/>
    </source>
</evidence>
<evidence type="ECO:0000313" key="12">
    <source>
        <dbReference type="Proteomes" id="UP000288805"/>
    </source>
</evidence>
<evidence type="ECO:0000256" key="1">
    <source>
        <dbReference type="ARBA" id="ARBA00000971"/>
    </source>
</evidence>
<feature type="domain" description="PPIase FKBP-type" evidence="10">
    <location>
        <begin position="178"/>
        <end position="317"/>
    </location>
</feature>
<keyword evidence="6 8" id="KW-0697">Rotamase</keyword>
<comment type="caution">
    <text evidence="11">The sequence shown here is derived from an EMBL/GenBank/DDBJ whole genome shotgun (WGS) entry which is preliminary data.</text>
</comment>
<proteinExistence type="inferred from homology"/>
<dbReference type="InterPro" id="IPR046357">
    <property type="entry name" value="PPIase_dom_sf"/>
</dbReference>